<evidence type="ECO:0000313" key="1">
    <source>
        <dbReference type="EMBL" id="MBB2995444.1"/>
    </source>
</evidence>
<name>A0A839QL01_9MICC</name>
<protein>
    <submittedName>
        <fullName evidence="1">Putative Rossmann-fold nucleotide-binding protein</fullName>
    </submittedName>
</protein>
<dbReference type="EMBL" id="JACHVS010000001">
    <property type="protein sequence ID" value="MBB2995444.1"/>
    <property type="molecule type" value="Genomic_DNA"/>
</dbReference>
<evidence type="ECO:0000313" key="2">
    <source>
        <dbReference type="Proteomes" id="UP000523000"/>
    </source>
</evidence>
<comment type="caution">
    <text evidence="1">The sequence shown here is derived from an EMBL/GenBank/DDBJ whole genome shotgun (WGS) entry which is preliminary data.</text>
</comment>
<dbReference type="Gene3D" id="3.40.50.450">
    <property type="match status" value="1"/>
</dbReference>
<dbReference type="AlphaFoldDB" id="A0A839QL01"/>
<dbReference type="PANTHER" id="PTHR43393:SF3">
    <property type="entry name" value="LYSINE DECARBOXYLASE-LIKE PROTEIN"/>
    <property type="match status" value="1"/>
</dbReference>
<dbReference type="SUPFAM" id="SSF102405">
    <property type="entry name" value="MCP/YpsA-like"/>
    <property type="match status" value="1"/>
</dbReference>
<dbReference type="GO" id="GO:0005829">
    <property type="term" value="C:cytosol"/>
    <property type="evidence" value="ECO:0007669"/>
    <property type="project" value="TreeGrafter"/>
</dbReference>
<reference evidence="1 2" key="1">
    <citation type="submission" date="2020-08" db="EMBL/GenBank/DDBJ databases">
        <title>Sequencing the genomes of 1000 actinobacteria strains.</title>
        <authorList>
            <person name="Klenk H.-P."/>
        </authorList>
    </citation>
    <scope>NUCLEOTIDE SEQUENCE [LARGE SCALE GENOMIC DNA]</scope>
    <source>
        <strain evidence="1 2">DSM 22826</strain>
    </source>
</reference>
<gene>
    <name evidence="1" type="ORF">E9229_001635</name>
</gene>
<keyword evidence="2" id="KW-1185">Reference proteome</keyword>
<accession>A0A839QL01</accession>
<dbReference type="RefSeq" id="WP_183510704.1">
    <property type="nucleotide sequence ID" value="NZ_BAABGK010000099.1"/>
</dbReference>
<proteinExistence type="predicted"/>
<dbReference type="Proteomes" id="UP000523000">
    <property type="component" value="Unassembled WGS sequence"/>
</dbReference>
<dbReference type="PANTHER" id="PTHR43393">
    <property type="entry name" value="CYTOKININ RIBOSIDE 5'-MONOPHOSPHATE PHOSPHORIBOHYDROLASE"/>
    <property type="match status" value="1"/>
</dbReference>
<organism evidence="1 2">
    <name type="scientific">Paeniglutamicibacter cryotolerans</name>
    <dbReference type="NCBI Taxonomy" id="670079"/>
    <lineage>
        <taxon>Bacteria</taxon>
        <taxon>Bacillati</taxon>
        <taxon>Actinomycetota</taxon>
        <taxon>Actinomycetes</taxon>
        <taxon>Micrococcales</taxon>
        <taxon>Micrococcaceae</taxon>
        <taxon>Paeniglutamicibacter</taxon>
    </lineage>
</organism>
<sequence>MNATPALRPMPRQVDIDSLAAFDEHARMALDRPPGKYHASMRGWHVQSVDLRHRAGMLELLDPAGSVFLGCELKPASAQLLSHGGALIFPEIPGIPFDMYRPELYSGPELFAGIPTKGYEQTPDARIYAWSHHRLGAGAHDSLNAALATTLHDHAIGSALESALESGALSENPVVGLMGGHAQERGTAGFRNAALLGRALARAGFTVATGGGPGAMEAANLGAYLSAHPDAALDSALGQLAGAPSFTPSVTVWARLAMDVLARFPGGAVNLGIPTWSYGHEPPNLFATHIAKYFANAIREAVLLEKCTGGIVFMPGAAGTVQEVFQDACENYYGVPGTITPMVLVGVEHWTRTLPAWPLLRALAAGRGLEAHIHLVDDAAEAVAVISREAGR</sequence>
<dbReference type="InterPro" id="IPR052341">
    <property type="entry name" value="LOG_family_nucleotidases"/>
</dbReference>